<dbReference type="InterPro" id="IPR051034">
    <property type="entry name" value="Mito_Enoyl-ACP_Reductase"/>
</dbReference>
<name>A0A7J7ILV5_9RHOD</name>
<dbReference type="SUPFAM" id="SSF51735">
    <property type="entry name" value="NAD(P)-binding Rossmann-fold domains"/>
    <property type="match status" value="1"/>
</dbReference>
<dbReference type="GO" id="GO:0005739">
    <property type="term" value="C:mitochondrion"/>
    <property type="evidence" value="ECO:0007669"/>
    <property type="project" value="UniProtKB-SubCell"/>
</dbReference>
<dbReference type="PANTHER" id="PTHR43981:SF2">
    <property type="entry name" value="ENOYL-[ACYL-CARRIER-PROTEIN] REDUCTASE, MITOCHONDRIAL"/>
    <property type="match status" value="1"/>
</dbReference>
<keyword evidence="8" id="KW-1185">Reference proteome</keyword>
<keyword evidence="3" id="KW-0521">NADP</keyword>
<dbReference type="Gene3D" id="3.90.180.10">
    <property type="entry name" value="Medium-chain alcohol dehydrogenases, catalytic domain"/>
    <property type="match status" value="1"/>
</dbReference>
<dbReference type="PANTHER" id="PTHR43981">
    <property type="entry name" value="ENOYL-[ACYL-CARRIER-PROTEIN] REDUCTASE, MITOCHONDRIAL"/>
    <property type="match status" value="1"/>
</dbReference>
<keyword evidence="6" id="KW-0496">Mitochondrion</keyword>
<dbReference type="AlphaFoldDB" id="A0A7J7ILV5"/>
<sequence length="392" mass="41569">MLAGTSFRLAVLRRYGSAKHAATELFYERSGPIDTVLRRRPSHEADFSVALSQSAARVELLAFPLTLYDIAAIERGYRSAGVAGAEGIARITDAGPGSAFQAGDLVLALPGMAGTWRDQAIVPEAKRALVAVPAPLRKAIEDKVPGMLERAATLLGAPAIAHRLLEDNALQPGDTIVQNDAGSAVGLALVQLAGIRGIKTVSIVENEMLDDDEPIRGNEDPYAVVAERIKALGGDVVVSSSFAQQTAAFRELVSELAGPRGMPRFAFNGAGGASANQMLHCLQASGTMVTYSGRRATHPIVVSTSAFVERELTLKGFNLIHWLEGAPRERIQSMVDALSQAMVKGMLTGWLERKSFATLETADIATARHGSRARQLVAITKAGESYVQSAAS</sequence>
<evidence type="ECO:0008006" key="9">
    <source>
        <dbReference type="Google" id="ProtNLM"/>
    </source>
</evidence>
<evidence type="ECO:0000256" key="2">
    <source>
        <dbReference type="ARBA" id="ARBA00010371"/>
    </source>
</evidence>
<evidence type="ECO:0000313" key="8">
    <source>
        <dbReference type="Proteomes" id="UP000530660"/>
    </source>
</evidence>
<comment type="caution">
    <text evidence="7">The sequence shown here is derived from an EMBL/GenBank/DDBJ whole genome shotgun (WGS) entry which is preliminary data.</text>
</comment>
<evidence type="ECO:0000256" key="5">
    <source>
        <dbReference type="ARBA" id="ARBA00023002"/>
    </source>
</evidence>
<dbReference type="InterPro" id="IPR011032">
    <property type="entry name" value="GroES-like_sf"/>
</dbReference>
<keyword evidence="5" id="KW-0560">Oxidoreductase</keyword>
<evidence type="ECO:0000256" key="3">
    <source>
        <dbReference type="ARBA" id="ARBA00022857"/>
    </source>
</evidence>
<reference evidence="7 8" key="1">
    <citation type="journal article" date="2020" name="J. Phycol.">
        <title>Comparative genome analysis reveals Cyanidiococcus gen. nov., a new extremophilic red algal genus sister to Cyanidioschyzon (Cyanidioschyzonaceae, Rhodophyta).</title>
        <authorList>
            <person name="Liu S.-L."/>
            <person name="Chiang Y.-R."/>
            <person name="Yoon H.S."/>
            <person name="Fu H.-Y."/>
        </authorList>
    </citation>
    <scope>NUCLEOTIDE SEQUENCE [LARGE SCALE GENOMIC DNA]</scope>
    <source>
        <strain evidence="7 8">THAL066</strain>
    </source>
</reference>
<dbReference type="GO" id="GO:0016491">
    <property type="term" value="F:oxidoreductase activity"/>
    <property type="evidence" value="ECO:0007669"/>
    <property type="project" value="UniProtKB-KW"/>
</dbReference>
<comment type="similarity">
    <text evidence="2">Belongs to the zinc-containing alcohol dehydrogenase family. Quinone oxidoreductase subfamily.</text>
</comment>
<evidence type="ECO:0000256" key="4">
    <source>
        <dbReference type="ARBA" id="ARBA00022946"/>
    </source>
</evidence>
<keyword evidence="4" id="KW-0809">Transit peptide</keyword>
<dbReference type="EMBL" id="VWRR01000004">
    <property type="protein sequence ID" value="KAF6004083.1"/>
    <property type="molecule type" value="Genomic_DNA"/>
</dbReference>
<dbReference type="Proteomes" id="UP000530660">
    <property type="component" value="Unassembled WGS sequence"/>
</dbReference>
<accession>A0A7J7ILV5</accession>
<dbReference type="GO" id="GO:0006631">
    <property type="term" value="P:fatty acid metabolic process"/>
    <property type="evidence" value="ECO:0007669"/>
    <property type="project" value="TreeGrafter"/>
</dbReference>
<dbReference type="Gene3D" id="3.40.50.720">
    <property type="entry name" value="NAD(P)-binding Rossmann-like Domain"/>
    <property type="match status" value="1"/>
</dbReference>
<dbReference type="InterPro" id="IPR036291">
    <property type="entry name" value="NAD(P)-bd_dom_sf"/>
</dbReference>
<proteinExistence type="inferred from homology"/>
<dbReference type="SUPFAM" id="SSF50129">
    <property type="entry name" value="GroES-like"/>
    <property type="match status" value="1"/>
</dbReference>
<protein>
    <recommendedName>
        <fullName evidence="9">Enoyl reductase (ER) domain-containing protein</fullName>
    </recommendedName>
</protein>
<evidence type="ECO:0000256" key="6">
    <source>
        <dbReference type="ARBA" id="ARBA00023128"/>
    </source>
</evidence>
<evidence type="ECO:0000256" key="1">
    <source>
        <dbReference type="ARBA" id="ARBA00004173"/>
    </source>
</evidence>
<dbReference type="OrthoDB" id="1404at2759"/>
<dbReference type="CDD" id="cd08290">
    <property type="entry name" value="ETR"/>
    <property type="match status" value="1"/>
</dbReference>
<evidence type="ECO:0000313" key="7">
    <source>
        <dbReference type="EMBL" id="KAF6004083.1"/>
    </source>
</evidence>
<comment type="subcellular location">
    <subcellularLocation>
        <location evidence="1">Mitochondrion</location>
    </subcellularLocation>
</comment>
<organism evidence="7 8">
    <name type="scientific">Cyanidiococcus yangmingshanensis</name>
    <dbReference type="NCBI Taxonomy" id="2690220"/>
    <lineage>
        <taxon>Eukaryota</taxon>
        <taxon>Rhodophyta</taxon>
        <taxon>Bangiophyceae</taxon>
        <taxon>Cyanidiales</taxon>
        <taxon>Cyanidiaceae</taxon>
        <taxon>Cyanidiococcus</taxon>
    </lineage>
</organism>
<gene>
    <name evidence="7" type="ORF">F1559_001288</name>
</gene>